<feature type="compositionally biased region" description="Low complexity" evidence="1">
    <location>
        <begin position="14"/>
        <end position="24"/>
    </location>
</feature>
<reference evidence="3" key="1">
    <citation type="submission" date="2016-10" db="EMBL/GenBank/DDBJ databases">
        <authorList>
            <person name="Varghese N."/>
            <person name="Submissions S."/>
        </authorList>
    </citation>
    <scope>NUCLEOTIDE SEQUENCE [LARGE SCALE GENOMIC DNA]</scope>
    <source>
        <strain evidence="3">CGMCC 1.3431</strain>
    </source>
</reference>
<dbReference type="RefSeq" id="WP_090643944.1">
    <property type="nucleotide sequence ID" value="NZ_CBCRYE010000001.1"/>
</dbReference>
<dbReference type="GO" id="GO:0044781">
    <property type="term" value="P:bacterial-type flagellum organization"/>
    <property type="evidence" value="ECO:0007669"/>
    <property type="project" value="InterPro"/>
</dbReference>
<keyword evidence="2" id="KW-0969">Cilium</keyword>
<protein>
    <submittedName>
        <fullName evidence="2">Class II flagellar assembly regulator</fullName>
    </submittedName>
</protein>
<accession>A0A1G4Q0E5</accession>
<dbReference type="EMBL" id="FMTS01000001">
    <property type="protein sequence ID" value="SCW38002.1"/>
    <property type="molecule type" value="Genomic_DNA"/>
</dbReference>
<evidence type="ECO:0000313" key="2">
    <source>
        <dbReference type="EMBL" id="SCW38002.1"/>
    </source>
</evidence>
<dbReference type="OrthoDB" id="7173192at2"/>
<evidence type="ECO:0000256" key="1">
    <source>
        <dbReference type="SAM" id="MobiDB-lite"/>
    </source>
</evidence>
<dbReference type="Pfam" id="PF10768">
    <property type="entry name" value="FliX"/>
    <property type="match status" value="1"/>
</dbReference>
<name>A0A1G4Q0E5_9CAUL</name>
<keyword evidence="3" id="KW-1185">Reference proteome</keyword>
<dbReference type="AlphaFoldDB" id="A0A1G4Q0E5"/>
<dbReference type="Proteomes" id="UP000199150">
    <property type="component" value="Unassembled WGS sequence"/>
</dbReference>
<proteinExistence type="predicted"/>
<evidence type="ECO:0000313" key="3">
    <source>
        <dbReference type="Proteomes" id="UP000199150"/>
    </source>
</evidence>
<dbReference type="STRING" id="260084.SAMN02927928_0815"/>
<sequence length="141" mass="15144">MTFRINSVTGAPISGSSSGVKKTGSGFSLSGKDGAGKSAATAQTSAAFGMMGIDALMALQGEEDVLTGRRRRQIKRSRDILDALDDLKISVLSGDIDDEALIRLQSMIALQKEEIEDDRLQGVLNEIETRACVELAKRRLM</sequence>
<dbReference type="InterPro" id="IPR019704">
    <property type="entry name" value="Flagellar_assmbl_FliX_class2"/>
</dbReference>
<feature type="region of interest" description="Disordered" evidence="1">
    <location>
        <begin position="1"/>
        <end position="24"/>
    </location>
</feature>
<organism evidence="2 3">
    <name type="scientific">Asticcacaulis taihuensis</name>
    <dbReference type="NCBI Taxonomy" id="260084"/>
    <lineage>
        <taxon>Bacteria</taxon>
        <taxon>Pseudomonadati</taxon>
        <taxon>Pseudomonadota</taxon>
        <taxon>Alphaproteobacteria</taxon>
        <taxon>Caulobacterales</taxon>
        <taxon>Caulobacteraceae</taxon>
        <taxon>Asticcacaulis</taxon>
    </lineage>
</organism>
<gene>
    <name evidence="2" type="ORF">SAMN02927928_0815</name>
</gene>
<keyword evidence="2" id="KW-0282">Flagellum</keyword>
<keyword evidence="2" id="KW-0966">Cell projection</keyword>